<keyword evidence="7" id="KW-0653">Protein transport</keyword>
<dbReference type="GO" id="GO:0031992">
    <property type="term" value="F:energy transducer activity"/>
    <property type="evidence" value="ECO:0007669"/>
    <property type="project" value="TreeGrafter"/>
</dbReference>
<dbReference type="InterPro" id="IPR051045">
    <property type="entry name" value="TonB-dependent_transducer"/>
</dbReference>
<evidence type="ECO:0000256" key="5">
    <source>
        <dbReference type="ARBA" id="ARBA00022519"/>
    </source>
</evidence>
<evidence type="ECO:0000256" key="4">
    <source>
        <dbReference type="ARBA" id="ARBA00022475"/>
    </source>
</evidence>
<feature type="region of interest" description="Disordered" evidence="10">
    <location>
        <begin position="61"/>
        <end position="184"/>
    </location>
</feature>
<evidence type="ECO:0000259" key="11">
    <source>
        <dbReference type="PROSITE" id="PS52015"/>
    </source>
</evidence>
<dbReference type="SUPFAM" id="SSF74653">
    <property type="entry name" value="TolA/TonB C-terminal domain"/>
    <property type="match status" value="1"/>
</dbReference>
<reference evidence="12 13" key="1">
    <citation type="submission" date="2020-07" db="EMBL/GenBank/DDBJ databases">
        <title>Taxonomic revisions and descriptions of new bacterial species based on genomic comparisons in the high-G+C-content subgroup of the family Alcaligenaceae.</title>
        <authorList>
            <person name="Szabo A."/>
            <person name="Felfoldi T."/>
        </authorList>
    </citation>
    <scope>NUCLEOTIDE SEQUENCE [LARGE SCALE GENOMIC DNA]</scope>
    <source>
        <strain evidence="12 13">DSM 25264</strain>
    </source>
</reference>
<dbReference type="PRINTS" id="PR01217">
    <property type="entry name" value="PRICHEXTENSN"/>
</dbReference>
<dbReference type="Pfam" id="PF03544">
    <property type="entry name" value="TonB_C"/>
    <property type="match status" value="1"/>
</dbReference>
<dbReference type="InterPro" id="IPR037682">
    <property type="entry name" value="TonB_C"/>
</dbReference>
<gene>
    <name evidence="12" type="ORF">H0A68_00930</name>
</gene>
<dbReference type="PROSITE" id="PS52015">
    <property type="entry name" value="TONB_CTD"/>
    <property type="match status" value="1"/>
</dbReference>
<evidence type="ECO:0000256" key="10">
    <source>
        <dbReference type="SAM" id="MobiDB-lite"/>
    </source>
</evidence>
<dbReference type="RefSeq" id="WP_129967302.1">
    <property type="nucleotide sequence ID" value="NZ_JACCEW010000001.1"/>
</dbReference>
<evidence type="ECO:0000256" key="1">
    <source>
        <dbReference type="ARBA" id="ARBA00004383"/>
    </source>
</evidence>
<accession>A0A853F4I8</accession>
<dbReference type="EMBL" id="JACCEW010000001">
    <property type="protein sequence ID" value="NYT35424.1"/>
    <property type="molecule type" value="Genomic_DNA"/>
</dbReference>
<keyword evidence="8" id="KW-1133">Transmembrane helix</keyword>
<feature type="compositionally biased region" description="Basic and acidic residues" evidence="10">
    <location>
        <begin position="130"/>
        <end position="144"/>
    </location>
</feature>
<keyword evidence="4" id="KW-1003">Cell membrane</keyword>
<dbReference type="GO" id="GO:0055085">
    <property type="term" value="P:transmembrane transport"/>
    <property type="evidence" value="ECO:0007669"/>
    <property type="project" value="InterPro"/>
</dbReference>
<dbReference type="PANTHER" id="PTHR33446">
    <property type="entry name" value="PROTEIN TONB-RELATED"/>
    <property type="match status" value="1"/>
</dbReference>
<keyword evidence="3" id="KW-0813">Transport</keyword>
<name>A0A853F4I8_9BURK</name>
<keyword evidence="9" id="KW-0472">Membrane</keyword>
<evidence type="ECO:0000256" key="3">
    <source>
        <dbReference type="ARBA" id="ARBA00022448"/>
    </source>
</evidence>
<dbReference type="PANTHER" id="PTHR33446:SF2">
    <property type="entry name" value="PROTEIN TONB"/>
    <property type="match status" value="1"/>
</dbReference>
<dbReference type="Proteomes" id="UP000580517">
    <property type="component" value="Unassembled WGS sequence"/>
</dbReference>
<keyword evidence="6" id="KW-0812">Transmembrane</keyword>
<dbReference type="InterPro" id="IPR006260">
    <property type="entry name" value="TonB/TolA_C"/>
</dbReference>
<evidence type="ECO:0000256" key="6">
    <source>
        <dbReference type="ARBA" id="ARBA00022692"/>
    </source>
</evidence>
<comment type="caution">
    <text evidence="12">The sequence shown here is derived from an EMBL/GenBank/DDBJ whole genome shotgun (WGS) entry which is preliminary data.</text>
</comment>
<dbReference type="GO" id="GO:0015031">
    <property type="term" value="P:protein transport"/>
    <property type="evidence" value="ECO:0007669"/>
    <property type="project" value="UniProtKB-KW"/>
</dbReference>
<keyword evidence="5" id="KW-0997">Cell inner membrane</keyword>
<evidence type="ECO:0000256" key="9">
    <source>
        <dbReference type="ARBA" id="ARBA00023136"/>
    </source>
</evidence>
<proteinExistence type="inferred from homology"/>
<evidence type="ECO:0000256" key="2">
    <source>
        <dbReference type="ARBA" id="ARBA00006555"/>
    </source>
</evidence>
<evidence type="ECO:0000313" key="13">
    <source>
        <dbReference type="Proteomes" id="UP000580517"/>
    </source>
</evidence>
<comment type="subcellular location">
    <subcellularLocation>
        <location evidence="1">Cell inner membrane</location>
        <topology evidence="1">Single-pass membrane protein</topology>
        <orientation evidence="1">Periplasmic side</orientation>
    </subcellularLocation>
</comment>
<feature type="compositionally biased region" description="Acidic residues" evidence="10">
    <location>
        <begin position="76"/>
        <end position="118"/>
    </location>
</feature>
<protein>
    <submittedName>
        <fullName evidence="12">TonB family protein</fullName>
    </submittedName>
</protein>
<dbReference type="AlphaFoldDB" id="A0A853F4I8"/>
<dbReference type="GO" id="GO:0098797">
    <property type="term" value="C:plasma membrane protein complex"/>
    <property type="evidence" value="ECO:0007669"/>
    <property type="project" value="TreeGrafter"/>
</dbReference>
<dbReference type="NCBIfam" id="TIGR01352">
    <property type="entry name" value="tonB_Cterm"/>
    <property type="match status" value="1"/>
</dbReference>
<keyword evidence="13" id="KW-1185">Reference proteome</keyword>
<organism evidence="12 13">
    <name type="scientific">Allopusillimonas soli</name>
    <dbReference type="NCBI Taxonomy" id="659016"/>
    <lineage>
        <taxon>Bacteria</taxon>
        <taxon>Pseudomonadati</taxon>
        <taxon>Pseudomonadota</taxon>
        <taxon>Betaproteobacteria</taxon>
        <taxon>Burkholderiales</taxon>
        <taxon>Alcaligenaceae</taxon>
        <taxon>Allopusillimonas</taxon>
    </lineage>
</organism>
<comment type="similarity">
    <text evidence="2">Belongs to the TonB family.</text>
</comment>
<feature type="domain" description="TonB C-terminal" evidence="11">
    <location>
        <begin position="184"/>
        <end position="273"/>
    </location>
</feature>
<feature type="compositionally biased region" description="Low complexity" evidence="10">
    <location>
        <begin position="156"/>
        <end position="169"/>
    </location>
</feature>
<evidence type="ECO:0000256" key="8">
    <source>
        <dbReference type="ARBA" id="ARBA00022989"/>
    </source>
</evidence>
<evidence type="ECO:0000313" key="12">
    <source>
        <dbReference type="EMBL" id="NYT35424.1"/>
    </source>
</evidence>
<dbReference type="Gene3D" id="3.30.1150.10">
    <property type="match status" value="1"/>
</dbReference>
<sequence>MSRFQAQATPRHTLTKVAGAIGALGVHLAVLAAIIASPPPKPQMEMDETVDVRFVEISDEIIDAAPVEEPVPEPVVEPEPEPEPEPVVEEPEPVIEPEPEPVVEPEPEPEPVVEEPEPEAITPPPPPPKPKPEPKPKPKPEPKPKPKPQPKPQPKPVAQAPAGQATAPVPQAPPKPVDPDRPRLIGKVDYLGRRPMPVYPRASERRGEEGRVVVRVLISPQGTVLKATIQKSSGYHRLDDAALDAARSARFRPYTENGIAYRAMADIPFDFVL</sequence>
<evidence type="ECO:0000256" key="7">
    <source>
        <dbReference type="ARBA" id="ARBA00022927"/>
    </source>
</evidence>